<dbReference type="EMBL" id="HBUF01575287">
    <property type="protein sequence ID" value="CAG6768110.1"/>
    <property type="molecule type" value="Transcribed_RNA"/>
</dbReference>
<dbReference type="AlphaFoldDB" id="A0A8D9ALB7"/>
<evidence type="ECO:0000313" key="1">
    <source>
        <dbReference type="EMBL" id="CAG6768110.1"/>
    </source>
</evidence>
<organism evidence="1">
    <name type="scientific">Cacopsylla melanoneura</name>
    <dbReference type="NCBI Taxonomy" id="428564"/>
    <lineage>
        <taxon>Eukaryota</taxon>
        <taxon>Metazoa</taxon>
        <taxon>Ecdysozoa</taxon>
        <taxon>Arthropoda</taxon>
        <taxon>Hexapoda</taxon>
        <taxon>Insecta</taxon>
        <taxon>Pterygota</taxon>
        <taxon>Neoptera</taxon>
        <taxon>Paraneoptera</taxon>
        <taxon>Hemiptera</taxon>
        <taxon>Sternorrhyncha</taxon>
        <taxon>Psylloidea</taxon>
        <taxon>Psyllidae</taxon>
        <taxon>Psyllinae</taxon>
        <taxon>Cacopsylla</taxon>
    </lineage>
</organism>
<name>A0A8D9ALB7_9HEMI</name>
<sequence>MSCFSILSTPSATSFSHAFLSSSTLVVDLRFIPADNLLADMKMFPELVKSCTKILLSRYIGGYNSLVGSKVHSLIISSIRLTNQIKEQKYIKHSLLILHSADFFLHLHFFCNSAVKFKIFALLNQNPPFFENPVLPLLPVDIVLFTFQLAQITSMV</sequence>
<accession>A0A8D9ALB7</accession>
<protein>
    <submittedName>
        <fullName evidence="1">Uncharacterized protein</fullName>
    </submittedName>
</protein>
<reference evidence="1" key="1">
    <citation type="submission" date="2021-05" db="EMBL/GenBank/DDBJ databases">
        <authorList>
            <person name="Alioto T."/>
            <person name="Alioto T."/>
            <person name="Gomez Garrido J."/>
        </authorList>
    </citation>
    <scope>NUCLEOTIDE SEQUENCE</scope>
</reference>
<proteinExistence type="predicted"/>